<dbReference type="AlphaFoldDB" id="A0A066ZUL4"/>
<proteinExistence type="predicted"/>
<evidence type="ECO:0000256" key="1">
    <source>
        <dbReference type="SAM" id="MobiDB-lite"/>
    </source>
</evidence>
<organism evidence="2 3">
    <name type="scientific">Hydrogenovibrio marinus</name>
    <dbReference type="NCBI Taxonomy" id="28885"/>
    <lineage>
        <taxon>Bacteria</taxon>
        <taxon>Pseudomonadati</taxon>
        <taxon>Pseudomonadota</taxon>
        <taxon>Gammaproteobacteria</taxon>
        <taxon>Thiotrichales</taxon>
        <taxon>Piscirickettsiaceae</taxon>
        <taxon>Hydrogenovibrio</taxon>
    </lineage>
</organism>
<evidence type="ECO:0000313" key="2">
    <source>
        <dbReference type="EMBL" id="KDN95974.1"/>
    </source>
</evidence>
<feature type="region of interest" description="Disordered" evidence="1">
    <location>
        <begin position="1"/>
        <end position="21"/>
    </location>
</feature>
<sequence length="334" mass="37161">MPAVKASEGQDKVSTNTIPDWVTKAPHSDASYDKVITVPINGDIQQAKTLALSLASNKIRQQVSADIESRYLKKMSSDEQSYGELERKIRTEIRNRTGLLNYAQPKAVGTYENKTSKEISVWAQLSKKEIATSLGDELLATDKRLKDFIHVSERGSDLTQLLSVLPALPTLEKRQRLRDALSGFLKKPVKLDSDELANLMNTYITRKFDSLMVNMQATTTDSKPFEPYLQKALIEQGVPVSVRKPDMIIKYFLEFDDGGVEQGKQKISLVADAEMVDDKGSTFASVSKEYPAMEKSVSDARKQAMNAFTADIAKAIINATLQYIDKVNKSQASK</sequence>
<reference evidence="2 3" key="1">
    <citation type="submission" date="2014-04" db="EMBL/GenBank/DDBJ databases">
        <title>Draft genome sequence of Hydrogenovibrio marinus MH-110, a model organism for aerobic H2 metabolism.</title>
        <authorList>
            <person name="Cha H.J."/>
            <person name="Jo B.H."/>
            <person name="Hwang B.H."/>
        </authorList>
    </citation>
    <scope>NUCLEOTIDE SEQUENCE [LARGE SCALE GENOMIC DNA]</scope>
    <source>
        <strain evidence="2 3">MH-110</strain>
    </source>
</reference>
<name>A0A066ZUL4_HYDMR</name>
<dbReference type="EMBL" id="JMIU01000001">
    <property type="protein sequence ID" value="KDN95974.1"/>
    <property type="molecule type" value="Genomic_DNA"/>
</dbReference>
<comment type="caution">
    <text evidence="2">The sequence shown here is derived from an EMBL/GenBank/DDBJ whole genome shotgun (WGS) entry which is preliminary data.</text>
</comment>
<dbReference type="RefSeq" id="WP_029911169.1">
    <property type="nucleotide sequence ID" value="NZ_AP020335.1"/>
</dbReference>
<keyword evidence="3" id="KW-1185">Reference proteome</keyword>
<gene>
    <name evidence="2" type="ORF">EI16_06720</name>
</gene>
<evidence type="ECO:0000313" key="3">
    <source>
        <dbReference type="Proteomes" id="UP000027341"/>
    </source>
</evidence>
<accession>A0A066ZUL4</accession>
<dbReference type="STRING" id="28885.EI16_06720"/>
<protein>
    <submittedName>
        <fullName evidence="2">Uncharacterized protein</fullName>
    </submittedName>
</protein>
<dbReference type="Proteomes" id="UP000027341">
    <property type="component" value="Unassembled WGS sequence"/>
</dbReference>